<proteinExistence type="predicted"/>
<evidence type="ECO:0000313" key="4">
    <source>
        <dbReference type="EMBL" id="CAF3785804.1"/>
    </source>
</evidence>
<keyword evidence="2" id="KW-0472">Membrane</keyword>
<accession>A0A813QAN2</accession>
<protein>
    <submittedName>
        <fullName evidence="3">Uncharacterized protein</fullName>
    </submittedName>
</protein>
<feature type="region of interest" description="Disordered" evidence="1">
    <location>
        <begin position="231"/>
        <end position="260"/>
    </location>
</feature>
<evidence type="ECO:0000313" key="5">
    <source>
        <dbReference type="Proteomes" id="UP000663891"/>
    </source>
</evidence>
<evidence type="ECO:0000256" key="2">
    <source>
        <dbReference type="SAM" id="Phobius"/>
    </source>
</evidence>
<evidence type="ECO:0000256" key="1">
    <source>
        <dbReference type="SAM" id="MobiDB-lite"/>
    </source>
</evidence>
<organism evidence="3 5">
    <name type="scientific">Adineta steineri</name>
    <dbReference type="NCBI Taxonomy" id="433720"/>
    <lineage>
        <taxon>Eukaryota</taxon>
        <taxon>Metazoa</taxon>
        <taxon>Spiralia</taxon>
        <taxon>Gnathifera</taxon>
        <taxon>Rotifera</taxon>
        <taxon>Eurotatoria</taxon>
        <taxon>Bdelloidea</taxon>
        <taxon>Adinetida</taxon>
        <taxon>Adinetidae</taxon>
        <taxon>Adineta</taxon>
    </lineage>
</organism>
<feature type="compositionally biased region" description="Low complexity" evidence="1">
    <location>
        <begin position="231"/>
        <end position="254"/>
    </location>
</feature>
<dbReference type="OrthoDB" id="10036359at2759"/>
<dbReference type="EMBL" id="CAJOAY010001056">
    <property type="protein sequence ID" value="CAF3785804.1"/>
    <property type="molecule type" value="Genomic_DNA"/>
</dbReference>
<keyword evidence="2" id="KW-1133">Transmembrane helix</keyword>
<reference evidence="3" key="1">
    <citation type="submission" date="2021-02" db="EMBL/GenBank/DDBJ databases">
        <authorList>
            <person name="Nowell W R."/>
        </authorList>
    </citation>
    <scope>NUCLEOTIDE SEQUENCE</scope>
</reference>
<sequence>MAWLKNCTHNLRTRRGRFLVLAGITILIAAIIVAIVVSVTDSKSQSKSDLNITQSPIPSTFNATYISVNSFIQSLNELNLNSSDLAQLARNFEYGLNLSVQNVLQIRTIDLKAPVEKISKTRRRRGVQCDQNVGNVNGSALMFDFNLIYPPNNTCQSQQCITQMFTTIYQRFRSTLSFLINFQNKQQTFDLCSITPLSVPADQSSEQIPTSIINITTTQVFTTISSTTVRPNTTTPNFSSTETFNTTTPSTTEPVLSTEGSNLTSNATIPDIDICLRKLPIIQEQTAPYRISYTSTLLFQDEHTLIVVGASKFETFLDMQTIERYIIIDGVMVYNNCQRVIDTSLSMIM</sequence>
<comment type="caution">
    <text evidence="3">The sequence shown here is derived from an EMBL/GenBank/DDBJ whole genome shotgun (WGS) entry which is preliminary data.</text>
</comment>
<dbReference type="Proteomes" id="UP000663891">
    <property type="component" value="Unassembled WGS sequence"/>
</dbReference>
<evidence type="ECO:0000313" key="3">
    <source>
        <dbReference type="EMBL" id="CAF0764358.1"/>
    </source>
</evidence>
<name>A0A813QAN2_9BILA</name>
<keyword evidence="2" id="KW-0812">Transmembrane</keyword>
<dbReference type="AlphaFoldDB" id="A0A813QAN2"/>
<gene>
    <name evidence="4" type="ORF">OKA104_LOCUS17615</name>
    <name evidence="3" type="ORF">VCS650_LOCUS2003</name>
</gene>
<dbReference type="Proteomes" id="UP000663881">
    <property type="component" value="Unassembled WGS sequence"/>
</dbReference>
<feature type="transmembrane region" description="Helical" evidence="2">
    <location>
        <begin position="18"/>
        <end position="39"/>
    </location>
</feature>
<dbReference type="EMBL" id="CAJNON010000009">
    <property type="protein sequence ID" value="CAF0764358.1"/>
    <property type="molecule type" value="Genomic_DNA"/>
</dbReference>